<reference evidence="3 4" key="1">
    <citation type="submission" date="2006-02" db="EMBL/GenBank/DDBJ databases">
        <authorList>
            <person name="Amann R."/>
            <person name="Ferriera S."/>
            <person name="Johnson J."/>
            <person name="Kravitz S."/>
            <person name="Halpern A."/>
            <person name="Remington K."/>
            <person name="Beeson K."/>
            <person name="Tran B."/>
            <person name="Rogers Y.-H."/>
            <person name="Friedman R."/>
            <person name="Venter J.C."/>
        </authorList>
    </citation>
    <scope>NUCLEOTIDE SEQUENCE [LARGE SCALE GENOMIC DNA]</scope>
    <source>
        <strain evidence="3 4">DSM 3645</strain>
    </source>
</reference>
<dbReference type="Pfam" id="PF14534">
    <property type="entry name" value="DUF4440"/>
    <property type="match status" value="1"/>
</dbReference>
<dbReference type="eggNOG" id="COG4319">
    <property type="taxonomic scope" value="Bacteria"/>
</dbReference>
<accession>A3ZQL1</accession>
<evidence type="ECO:0000313" key="4">
    <source>
        <dbReference type="Proteomes" id="UP000004358"/>
    </source>
</evidence>
<evidence type="ECO:0000256" key="1">
    <source>
        <dbReference type="SAM" id="SignalP"/>
    </source>
</evidence>
<protein>
    <recommendedName>
        <fullName evidence="2">DUF4440 domain-containing protein</fullName>
    </recommendedName>
</protein>
<evidence type="ECO:0000259" key="2">
    <source>
        <dbReference type="Pfam" id="PF14534"/>
    </source>
</evidence>
<dbReference type="NCBIfam" id="TIGR02246">
    <property type="entry name" value="SgcJ/EcaC family oxidoreductase"/>
    <property type="match status" value="1"/>
</dbReference>
<name>A3ZQL1_9BACT</name>
<dbReference type="SUPFAM" id="SSF54427">
    <property type="entry name" value="NTF2-like"/>
    <property type="match status" value="1"/>
</dbReference>
<sequence length="305" mass="34366">MKAQTFLTAICLAMLTFGIIQAEEPLTAEEEITANVVSYIAAFNAADPDRLAEHWAKNAEYLCRTTGEKVVGRDAIRRQFAERCEQGDLPELTVEIDSIRFVKPDVAVEEGTARISHSGETPKLLSYTAIHVKEDKTWKLDSVHETIISDQLSSEPQVSLARQQLEPLAWLVGRWVDDSEGATVETIGRWSKNECFLIRSFKVYVSDVVDLDGTEVIGWDPAQQCIRGWVFDSDGGFAEEKWVEEDGRWFVRSTGVLPDARKASSLRTMRRTADDKYESRSICRTLDGELLPDLGPFHVVRQPEQ</sequence>
<dbReference type="EMBL" id="AANZ01000006">
    <property type="protein sequence ID" value="EAQ81160.1"/>
    <property type="molecule type" value="Genomic_DNA"/>
</dbReference>
<dbReference type="OrthoDB" id="263788at2"/>
<dbReference type="Proteomes" id="UP000004358">
    <property type="component" value="Unassembled WGS sequence"/>
</dbReference>
<gene>
    <name evidence="3" type="ORF">DSM3645_21352</name>
</gene>
<dbReference type="InterPro" id="IPR032710">
    <property type="entry name" value="NTF2-like_dom_sf"/>
</dbReference>
<dbReference type="InterPro" id="IPR027843">
    <property type="entry name" value="DUF4440"/>
</dbReference>
<organism evidence="3 4">
    <name type="scientific">Blastopirellula marina DSM 3645</name>
    <dbReference type="NCBI Taxonomy" id="314230"/>
    <lineage>
        <taxon>Bacteria</taxon>
        <taxon>Pseudomonadati</taxon>
        <taxon>Planctomycetota</taxon>
        <taxon>Planctomycetia</taxon>
        <taxon>Pirellulales</taxon>
        <taxon>Pirellulaceae</taxon>
        <taxon>Blastopirellula</taxon>
    </lineage>
</organism>
<feature type="chain" id="PRO_5002663635" description="DUF4440 domain-containing protein" evidence="1">
    <location>
        <begin position="23"/>
        <end position="305"/>
    </location>
</feature>
<dbReference type="AlphaFoldDB" id="A3ZQL1"/>
<dbReference type="HOGENOM" id="CLU_062216_0_0_0"/>
<proteinExistence type="predicted"/>
<feature type="domain" description="DUF4440" evidence="2">
    <location>
        <begin position="33"/>
        <end position="140"/>
    </location>
</feature>
<feature type="signal peptide" evidence="1">
    <location>
        <begin position="1"/>
        <end position="22"/>
    </location>
</feature>
<keyword evidence="1" id="KW-0732">Signal</keyword>
<evidence type="ECO:0000313" key="3">
    <source>
        <dbReference type="EMBL" id="EAQ81160.1"/>
    </source>
</evidence>
<dbReference type="RefSeq" id="WP_002652170.1">
    <property type="nucleotide sequence ID" value="NZ_CH672376.1"/>
</dbReference>
<dbReference type="InterPro" id="IPR011944">
    <property type="entry name" value="Steroid_delta5-4_isomerase"/>
</dbReference>
<dbReference type="Gene3D" id="3.10.450.50">
    <property type="match status" value="1"/>
</dbReference>
<comment type="caution">
    <text evidence="3">The sequence shown here is derived from an EMBL/GenBank/DDBJ whole genome shotgun (WGS) entry which is preliminary data.</text>
</comment>